<reference evidence="1 2" key="1">
    <citation type="submission" date="2013-09" db="EMBL/GenBank/DDBJ databases">
        <title>Genome sequencing of Phaeobacter antarcticus sp. nov. SM1211.</title>
        <authorList>
            <person name="Zhang X.-Y."/>
            <person name="Liu C."/>
            <person name="Chen X.-L."/>
            <person name="Xie B.-B."/>
            <person name="Qin Q.-L."/>
            <person name="Rong J.-C."/>
            <person name="Zhang Y.-Z."/>
        </authorList>
    </citation>
    <scope>NUCLEOTIDE SEQUENCE [LARGE SCALE GENOMIC DNA]</scope>
    <source>
        <strain evidence="1 2">SM1211</strain>
    </source>
</reference>
<dbReference type="Proteomes" id="UP000231259">
    <property type="component" value="Unassembled WGS sequence"/>
</dbReference>
<gene>
    <name evidence="1" type="ORF">P775_12370</name>
</gene>
<sequence>MSVSCRETAAKVAPVRVGWIQNSNLFVSVQDQEVKG</sequence>
<organism evidence="1 2">
    <name type="scientific">Puniceibacterium antarcticum</name>
    <dbReference type="NCBI Taxonomy" id="1206336"/>
    <lineage>
        <taxon>Bacteria</taxon>
        <taxon>Pseudomonadati</taxon>
        <taxon>Pseudomonadota</taxon>
        <taxon>Alphaproteobacteria</taxon>
        <taxon>Rhodobacterales</taxon>
        <taxon>Paracoccaceae</taxon>
        <taxon>Puniceibacterium</taxon>
    </lineage>
</organism>
<keyword evidence="2" id="KW-1185">Reference proteome</keyword>
<dbReference type="EMBL" id="AWWI01000079">
    <property type="protein sequence ID" value="PIL19866.1"/>
    <property type="molecule type" value="Genomic_DNA"/>
</dbReference>
<protein>
    <submittedName>
        <fullName evidence="1">Uncharacterized protein</fullName>
    </submittedName>
</protein>
<name>A0A2G8RE53_9RHOB</name>
<dbReference type="AlphaFoldDB" id="A0A2G8RE53"/>
<evidence type="ECO:0000313" key="1">
    <source>
        <dbReference type="EMBL" id="PIL19866.1"/>
    </source>
</evidence>
<evidence type="ECO:0000313" key="2">
    <source>
        <dbReference type="Proteomes" id="UP000231259"/>
    </source>
</evidence>
<comment type="caution">
    <text evidence="1">The sequence shown here is derived from an EMBL/GenBank/DDBJ whole genome shotgun (WGS) entry which is preliminary data.</text>
</comment>
<proteinExistence type="predicted"/>
<accession>A0A2G8RE53</accession>